<keyword evidence="2" id="KW-0472">Membrane</keyword>
<feature type="compositionally biased region" description="Polar residues" evidence="1">
    <location>
        <begin position="939"/>
        <end position="955"/>
    </location>
</feature>
<feature type="region of interest" description="Disordered" evidence="1">
    <location>
        <begin position="296"/>
        <end position="648"/>
    </location>
</feature>
<name>A0ABP1R1E6_9HEXA</name>
<dbReference type="EMBL" id="CAXLJM020000049">
    <property type="protein sequence ID" value="CAL8114134.1"/>
    <property type="molecule type" value="Genomic_DNA"/>
</dbReference>
<feature type="compositionally biased region" description="Pro residues" evidence="1">
    <location>
        <begin position="612"/>
        <end position="632"/>
    </location>
</feature>
<feature type="compositionally biased region" description="Low complexity" evidence="1">
    <location>
        <begin position="156"/>
        <end position="178"/>
    </location>
</feature>
<keyword evidence="2" id="KW-0812">Transmembrane</keyword>
<feature type="compositionally biased region" description="Basic residues" evidence="1">
    <location>
        <begin position="221"/>
        <end position="230"/>
    </location>
</feature>
<feature type="region of interest" description="Disordered" evidence="1">
    <location>
        <begin position="210"/>
        <end position="250"/>
    </location>
</feature>
<evidence type="ECO:0000313" key="3">
    <source>
        <dbReference type="EMBL" id="CAL8114134.1"/>
    </source>
</evidence>
<proteinExistence type="predicted"/>
<reference evidence="3 4" key="1">
    <citation type="submission" date="2024-08" db="EMBL/GenBank/DDBJ databases">
        <authorList>
            <person name="Cucini C."/>
            <person name="Frati F."/>
        </authorList>
    </citation>
    <scope>NUCLEOTIDE SEQUENCE [LARGE SCALE GENOMIC DNA]</scope>
</reference>
<protein>
    <submittedName>
        <fullName evidence="3">Uncharacterized protein</fullName>
    </submittedName>
</protein>
<sequence length="955" mass="106501">MTAINTHQPYAKMMRSCKKRLTQPLERTGATDSIASKTMLEPMYSVASNCHIASRGSKDMGKEKVKNTNRWSPIGTIADHRMTNNNRIRKWHIFAVILWLIFIVQVTVVNGYPDPAPTPIHVSNSYTKTVRNNIPTSSTSRSTVVTAFLPSDAIPTSTSSVSSVAKNNSKNKSINNATHYDSRSVSASRKDFSTSIDRPFYTKITSNDAVAKPNYNSRGRMPTKKPKKSKNSSSSKYSKSKTTTEKSINSYEDVDDGDYFLQQTTEKSYHHPPPKLSLEPFFNFLTSLATASREVIMSKEQQQQQPPAEHIHPSSNKYSPSYETINQSIREGAKRSKKSKKGKAKKGNKGKKDSKKEKGSKRHRNRAKSEEEEEDEQQSEGPIPIPLPNPIIDSAENEENDSPINSPGLHILDILRTPMIPDYESPPPRVEPLMAAPDYYDSETTKNNMPKNSSSSSSLPSNPPSGRANLNKGQGYNSFDQQDNTQGTGSNKQREKQRSERDPVESFHEQSMEIQAEESINHAQVVPTGYGMKNNVGAGLVPSHPYHNHNQQQPQHQQINDPSTASSQASPTQAKSPEFGKSETDIFGQSHPNGKDDLVSKYPTTFVYKPHPSGPPPPGSRPLMSPSPPGLPPNVLFGPPSSSRPPFRMNKLRPNLHSYYDSSYHNYAAAGENLGNDMYGMRRPPGPPFYKPHGPPYHMPMPPSPSPPRYNNGYGSRPPYNMHPHGSHYVGHTFPSSVASKDPGTQPYESDSPSGDYEQDLTGNNNNGDSLNNQEVSGSDITGSASDLIDPFSVSDIDDNSLAAENSETKKIGIMESFDLFYKDYKILTWVAFFFITSLSLLSLLVYLYINNPPTEVVQARELFPWDSIMKNPQVVKFLSSFIESKNTRSDDNVSPYLKPYGNGFGSKSGRQKRKQTRSNQDKEKFIERRKRLNRRNESNQNQTSPITQSTTNLH</sequence>
<gene>
    <name evidence="3" type="ORF">ODALV1_LOCUS16328</name>
</gene>
<dbReference type="Proteomes" id="UP001642540">
    <property type="component" value="Unassembled WGS sequence"/>
</dbReference>
<keyword evidence="2" id="KW-1133">Transmembrane helix</keyword>
<feature type="compositionally biased region" description="Low complexity" evidence="1">
    <location>
        <begin position="447"/>
        <end position="460"/>
    </location>
</feature>
<feature type="compositionally biased region" description="Basic and acidic residues" evidence="1">
    <location>
        <begin position="492"/>
        <end position="511"/>
    </location>
</feature>
<feature type="compositionally biased region" description="Low complexity" evidence="1">
    <location>
        <begin position="760"/>
        <end position="773"/>
    </location>
</feature>
<evidence type="ECO:0000256" key="1">
    <source>
        <dbReference type="SAM" id="MobiDB-lite"/>
    </source>
</evidence>
<feature type="compositionally biased region" description="Polar residues" evidence="1">
    <location>
        <begin position="313"/>
        <end position="329"/>
    </location>
</feature>
<accession>A0ABP1R1E6</accession>
<feature type="compositionally biased region" description="Low complexity" evidence="1">
    <location>
        <begin position="231"/>
        <end position="250"/>
    </location>
</feature>
<feature type="region of interest" description="Disordered" evidence="1">
    <location>
        <begin position="155"/>
        <end position="185"/>
    </location>
</feature>
<feature type="region of interest" description="Disordered" evidence="1">
    <location>
        <begin position="893"/>
        <end position="955"/>
    </location>
</feature>
<comment type="caution">
    <text evidence="3">The sequence shown here is derived from an EMBL/GenBank/DDBJ whole genome shotgun (WGS) entry which is preliminary data.</text>
</comment>
<evidence type="ECO:0000313" key="4">
    <source>
        <dbReference type="Proteomes" id="UP001642540"/>
    </source>
</evidence>
<feature type="transmembrane region" description="Helical" evidence="2">
    <location>
        <begin position="827"/>
        <end position="850"/>
    </location>
</feature>
<feature type="compositionally biased region" description="Basic residues" evidence="1">
    <location>
        <begin position="335"/>
        <end position="349"/>
    </location>
</feature>
<feature type="transmembrane region" description="Helical" evidence="2">
    <location>
        <begin position="91"/>
        <end position="112"/>
    </location>
</feature>
<keyword evidence="4" id="KW-1185">Reference proteome</keyword>
<feature type="compositionally biased region" description="Low complexity" evidence="1">
    <location>
        <begin position="544"/>
        <end position="577"/>
    </location>
</feature>
<feature type="compositionally biased region" description="Polar residues" evidence="1">
    <location>
        <begin position="471"/>
        <end position="491"/>
    </location>
</feature>
<evidence type="ECO:0000256" key="2">
    <source>
        <dbReference type="SAM" id="Phobius"/>
    </source>
</evidence>
<feature type="region of interest" description="Disordered" evidence="1">
    <location>
        <begin position="700"/>
        <end position="782"/>
    </location>
</feature>
<organism evidence="3 4">
    <name type="scientific">Orchesella dallaii</name>
    <dbReference type="NCBI Taxonomy" id="48710"/>
    <lineage>
        <taxon>Eukaryota</taxon>
        <taxon>Metazoa</taxon>
        <taxon>Ecdysozoa</taxon>
        <taxon>Arthropoda</taxon>
        <taxon>Hexapoda</taxon>
        <taxon>Collembola</taxon>
        <taxon>Entomobryomorpha</taxon>
        <taxon>Entomobryoidea</taxon>
        <taxon>Orchesellidae</taxon>
        <taxon>Orchesellinae</taxon>
        <taxon>Orchesella</taxon>
    </lineage>
</organism>